<evidence type="ECO:0000256" key="11">
    <source>
        <dbReference type="ARBA" id="ARBA00023136"/>
    </source>
</evidence>
<comment type="subcellular location">
    <subcellularLocation>
        <location evidence="3">Membrane</location>
        <topology evidence="3">Multi-pass membrane protein</topology>
    </subcellularLocation>
</comment>
<dbReference type="CDD" id="cd03499">
    <property type="entry name" value="SQR_TypeC_SdhC"/>
    <property type="match status" value="1"/>
</dbReference>
<sequence length="131" mass="14096">MAEQRARPLSPHLGIWRWGPGMAASIFHRISGGALTVAGLAVLTWWLLALAKGADAYGDFAAIAQTWVGVVVLIGLTWAFFQHLFSGIRHLVMDTGQNFDLKPNKASAVSTFVGSVVVTAAIWFYLLGVAK</sequence>
<dbReference type="PROSITE" id="PS01001">
    <property type="entry name" value="SDH_CYT_2"/>
    <property type="match status" value="1"/>
</dbReference>
<accession>A0ABX6T2A4</accession>
<keyword evidence="10" id="KW-0408">Iron</keyword>
<dbReference type="SUPFAM" id="SSF81343">
    <property type="entry name" value="Fumarate reductase respiratory complex transmembrane subunits"/>
    <property type="match status" value="1"/>
</dbReference>
<evidence type="ECO:0000256" key="4">
    <source>
        <dbReference type="ARBA" id="ARBA00007244"/>
    </source>
</evidence>
<evidence type="ECO:0000256" key="5">
    <source>
        <dbReference type="ARBA" id="ARBA00020076"/>
    </source>
</evidence>
<dbReference type="Gene3D" id="1.20.1300.10">
    <property type="entry name" value="Fumarate reductase/succinate dehydrogenase, transmembrane subunit"/>
    <property type="match status" value="1"/>
</dbReference>
<keyword evidence="15" id="KW-1185">Reference proteome</keyword>
<dbReference type="PIRSF" id="PIRSF000178">
    <property type="entry name" value="SDH_cyt_b560"/>
    <property type="match status" value="1"/>
</dbReference>
<evidence type="ECO:0000256" key="8">
    <source>
        <dbReference type="ARBA" id="ARBA00022723"/>
    </source>
</evidence>
<comment type="function">
    <text evidence="2">Membrane-anchoring subunit of succinate dehydrogenase (SDH).</text>
</comment>
<comment type="similarity">
    <text evidence="4">Belongs to the cytochrome b560 family.</text>
</comment>
<dbReference type="InterPro" id="IPR018495">
    <property type="entry name" value="Succ_DH_cyt_bsu_CS"/>
</dbReference>
<dbReference type="RefSeq" id="WP_187715245.1">
    <property type="nucleotide sequence ID" value="NZ_BAABJC010000001.1"/>
</dbReference>
<evidence type="ECO:0000256" key="2">
    <source>
        <dbReference type="ARBA" id="ARBA00004050"/>
    </source>
</evidence>
<keyword evidence="7 13" id="KW-0812">Transmembrane</keyword>
<proteinExistence type="inferred from homology"/>
<protein>
    <recommendedName>
        <fullName evidence="5">Succinate dehydrogenase cytochrome b556 subunit</fullName>
    </recommendedName>
</protein>
<keyword evidence="11 13" id="KW-0472">Membrane</keyword>
<dbReference type="InterPro" id="IPR034804">
    <property type="entry name" value="SQR/QFR_C/D"/>
</dbReference>
<feature type="transmembrane region" description="Helical" evidence="13">
    <location>
        <begin position="106"/>
        <end position="126"/>
    </location>
</feature>
<evidence type="ECO:0000256" key="6">
    <source>
        <dbReference type="ARBA" id="ARBA00022617"/>
    </source>
</evidence>
<evidence type="ECO:0000256" key="9">
    <source>
        <dbReference type="ARBA" id="ARBA00022989"/>
    </source>
</evidence>
<dbReference type="PROSITE" id="PS01000">
    <property type="entry name" value="SDH_CYT_1"/>
    <property type="match status" value="1"/>
</dbReference>
<evidence type="ECO:0000256" key="10">
    <source>
        <dbReference type="ARBA" id="ARBA00023004"/>
    </source>
</evidence>
<organism evidence="14 15">
    <name type="scientific">Sphingomonas daechungensis</name>
    <dbReference type="NCBI Taxonomy" id="1176646"/>
    <lineage>
        <taxon>Bacteria</taxon>
        <taxon>Pseudomonadati</taxon>
        <taxon>Pseudomonadota</taxon>
        <taxon>Alphaproteobacteria</taxon>
        <taxon>Sphingomonadales</taxon>
        <taxon>Sphingomonadaceae</taxon>
        <taxon>Sphingomonas</taxon>
    </lineage>
</organism>
<dbReference type="PANTHER" id="PTHR10978">
    <property type="entry name" value="SUCCINATE DEHYDROGENASE CYTOCHROME B560 SUBUNIT"/>
    <property type="match status" value="1"/>
</dbReference>
<evidence type="ECO:0000313" key="14">
    <source>
        <dbReference type="EMBL" id="QNP43820.1"/>
    </source>
</evidence>
<name>A0ABX6T2A4_9SPHN</name>
<evidence type="ECO:0000313" key="15">
    <source>
        <dbReference type="Proteomes" id="UP000516134"/>
    </source>
</evidence>
<comment type="cofactor">
    <cofactor evidence="1">
        <name>heme</name>
        <dbReference type="ChEBI" id="CHEBI:30413"/>
    </cofactor>
</comment>
<evidence type="ECO:0000256" key="7">
    <source>
        <dbReference type="ARBA" id="ARBA00022692"/>
    </source>
</evidence>
<evidence type="ECO:0000256" key="13">
    <source>
        <dbReference type="SAM" id="Phobius"/>
    </source>
</evidence>
<dbReference type="Proteomes" id="UP000516134">
    <property type="component" value="Chromosome"/>
</dbReference>
<evidence type="ECO:0000256" key="3">
    <source>
        <dbReference type="ARBA" id="ARBA00004141"/>
    </source>
</evidence>
<dbReference type="InterPro" id="IPR000701">
    <property type="entry name" value="SuccDH_FuR_B_TM-su"/>
</dbReference>
<dbReference type="NCBIfam" id="TIGR02970">
    <property type="entry name" value="succ_dehyd_cytB"/>
    <property type="match status" value="1"/>
</dbReference>
<reference evidence="14 15" key="1">
    <citation type="submission" date="2020-08" db="EMBL/GenBank/DDBJ databases">
        <title>Genome sequence of Sphingomonas daechungensis KACC 18115T.</title>
        <authorList>
            <person name="Hyun D.-W."/>
            <person name="Bae J.-W."/>
        </authorList>
    </citation>
    <scope>NUCLEOTIDE SEQUENCE [LARGE SCALE GENOMIC DNA]</scope>
    <source>
        <strain evidence="14 15">KACC 18115</strain>
    </source>
</reference>
<feature type="transmembrane region" description="Helical" evidence="13">
    <location>
        <begin position="60"/>
        <end position="85"/>
    </location>
</feature>
<keyword evidence="8" id="KW-0479">Metal-binding</keyword>
<evidence type="ECO:0000256" key="1">
    <source>
        <dbReference type="ARBA" id="ARBA00001971"/>
    </source>
</evidence>
<gene>
    <name evidence="14" type="primary">sdhC</name>
    <name evidence="14" type="ORF">H9L15_04025</name>
</gene>
<keyword evidence="9 13" id="KW-1133">Transmembrane helix</keyword>
<comment type="subunit">
    <text evidence="12">Part of an enzyme complex containing four subunits: a flavoprotein, an iron-sulfur protein, plus two membrane-anchoring proteins, SdhC and SdhD. The complex can form homotrimers.</text>
</comment>
<keyword evidence="6" id="KW-0349">Heme</keyword>
<evidence type="ECO:0000256" key="12">
    <source>
        <dbReference type="ARBA" id="ARBA00025912"/>
    </source>
</evidence>
<dbReference type="Pfam" id="PF01127">
    <property type="entry name" value="Sdh_cyt"/>
    <property type="match status" value="1"/>
</dbReference>
<dbReference type="EMBL" id="CP060780">
    <property type="protein sequence ID" value="QNP43820.1"/>
    <property type="molecule type" value="Genomic_DNA"/>
</dbReference>
<dbReference type="PANTHER" id="PTHR10978:SF5">
    <property type="entry name" value="SUCCINATE DEHYDROGENASE CYTOCHROME B560 SUBUNIT, MITOCHONDRIAL"/>
    <property type="match status" value="1"/>
</dbReference>
<feature type="transmembrane region" description="Helical" evidence="13">
    <location>
        <begin position="26"/>
        <end position="48"/>
    </location>
</feature>
<dbReference type="InterPro" id="IPR014314">
    <property type="entry name" value="Succ_DH_cytb556"/>
</dbReference>